<dbReference type="GO" id="GO:0005634">
    <property type="term" value="C:nucleus"/>
    <property type="evidence" value="ECO:0007669"/>
    <property type="project" value="TreeGrafter"/>
</dbReference>
<dbReference type="RefSeq" id="XP_040682061.1">
    <property type="nucleotide sequence ID" value="XM_040820573.1"/>
</dbReference>
<feature type="domain" description="Protein kinase" evidence="2">
    <location>
        <begin position="196"/>
        <end position="510"/>
    </location>
</feature>
<comment type="caution">
    <text evidence="3">The sequence shown here is derived from an EMBL/GenBank/DDBJ whole genome shotgun (WGS) entry which is preliminary data.</text>
</comment>
<dbReference type="Proteomes" id="UP000030816">
    <property type="component" value="Unassembled WGS sequence"/>
</dbReference>
<dbReference type="InterPro" id="IPR000719">
    <property type="entry name" value="Prot_kinase_dom"/>
</dbReference>
<dbReference type="PROSITE" id="PS50011">
    <property type="entry name" value="PROTEIN_KINASE_DOM"/>
    <property type="match status" value="1"/>
</dbReference>
<dbReference type="GO" id="GO:0044773">
    <property type="term" value="P:mitotic DNA damage checkpoint signaling"/>
    <property type="evidence" value="ECO:0007669"/>
    <property type="project" value="TreeGrafter"/>
</dbReference>
<dbReference type="Pfam" id="PF00069">
    <property type="entry name" value="Pkinase"/>
    <property type="match status" value="1"/>
</dbReference>
<dbReference type="Gene3D" id="1.10.510.10">
    <property type="entry name" value="Transferase(Phosphotransferase) domain 1"/>
    <property type="match status" value="1"/>
</dbReference>
<keyword evidence="3" id="KW-0418">Kinase</keyword>
<dbReference type="PANTHER" id="PTHR44167:SF24">
    <property type="entry name" value="SERINE_THREONINE-PROTEIN KINASE CHK2"/>
    <property type="match status" value="1"/>
</dbReference>
<dbReference type="EMBL" id="AZHE01000002">
    <property type="protein sequence ID" value="KHO00996.1"/>
    <property type="molecule type" value="Genomic_DNA"/>
</dbReference>
<sequence>MDSPTNPMSEGSITRAVERLGAEIEKKNLLGHQILTNSLEDLSLADVPNDARVIFPPTADVTKHDFGSSTAVHITAEDVVVVQQTSKEAWFTLNYGHQACCFFYDPGSDNILLQNIGRGQIDVECIDPAIGGTCVRLKRVEAARVAPGPWRIWSVSATREILVEFLLLRRRYNLEKLLPGPRAGVKRRESPVIESSKSKRTTGGGNDNESIILFNSPDQGKILSDGAKTIDVGNPLIELEPGAEISIKTVDQTGSTVGDAAENYSVMSLREISKFRGIRSVFRANHSAFGDIVVKPAIIKFHDLDARLYSIYMEYLPYADLATSPWANRPGDFCFTGTLDDANCVFTGMASAIEYLHNKRIIHNDVKPGNIIYHPGRGPILIDFGLCTKLGDPPVRGGTAWYVPPELLDFQSRGPESDVFALGVVMLYLLKKLPLPESTGRQWPIASISIAPAQMQMRNWLDRVAALRRQLEPTDLEGLVKSTLASLPEKRASAQDLVRRLQEAKQSMEP</sequence>
<accession>A0A0B2X6S6</accession>
<dbReference type="InterPro" id="IPR011009">
    <property type="entry name" value="Kinase-like_dom_sf"/>
</dbReference>
<proteinExistence type="predicted"/>
<dbReference type="GeneID" id="63736229"/>
<dbReference type="STRING" id="1081103.A0A0B2X6S6"/>
<evidence type="ECO:0000313" key="4">
    <source>
        <dbReference type="Proteomes" id="UP000030816"/>
    </source>
</evidence>
<gene>
    <name evidence="3" type="ORF">MAM_01774</name>
</gene>
<name>A0A0B2X6S6_METAS</name>
<feature type="region of interest" description="Disordered" evidence="1">
    <location>
        <begin position="188"/>
        <end position="210"/>
    </location>
</feature>
<organism evidence="3 4">
    <name type="scientific">Metarhizium album (strain ARSEF 1941)</name>
    <dbReference type="NCBI Taxonomy" id="1081103"/>
    <lineage>
        <taxon>Eukaryota</taxon>
        <taxon>Fungi</taxon>
        <taxon>Dikarya</taxon>
        <taxon>Ascomycota</taxon>
        <taxon>Pezizomycotina</taxon>
        <taxon>Sordariomycetes</taxon>
        <taxon>Hypocreomycetidae</taxon>
        <taxon>Hypocreales</taxon>
        <taxon>Clavicipitaceae</taxon>
        <taxon>Metarhizium</taxon>
    </lineage>
</organism>
<protein>
    <submittedName>
        <fullName evidence="3">Protein kinase-like domain protein</fullName>
    </submittedName>
</protein>
<dbReference type="SMART" id="SM00220">
    <property type="entry name" value="S_TKc"/>
    <property type="match status" value="1"/>
</dbReference>
<evidence type="ECO:0000313" key="3">
    <source>
        <dbReference type="EMBL" id="KHO00996.1"/>
    </source>
</evidence>
<dbReference type="SUPFAM" id="SSF56112">
    <property type="entry name" value="Protein kinase-like (PK-like)"/>
    <property type="match status" value="1"/>
</dbReference>
<dbReference type="OrthoDB" id="1668230at2759"/>
<dbReference type="GO" id="GO:0004674">
    <property type="term" value="F:protein serine/threonine kinase activity"/>
    <property type="evidence" value="ECO:0007669"/>
    <property type="project" value="TreeGrafter"/>
</dbReference>
<dbReference type="PROSITE" id="PS00108">
    <property type="entry name" value="PROTEIN_KINASE_ST"/>
    <property type="match status" value="1"/>
</dbReference>
<reference evidence="3 4" key="1">
    <citation type="journal article" date="2014" name="Proc. Natl. Acad. Sci. U.S.A.">
        <title>Trajectory and genomic determinants of fungal-pathogen speciation and host adaptation.</title>
        <authorList>
            <person name="Hu X."/>
            <person name="Xiao G."/>
            <person name="Zheng P."/>
            <person name="Shang Y."/>
            <person name="Su Y."/>
            <person name="Zhang X."/>
            <person name="Liu X."/>
            <person name="Zhan S."/>
            <person name="St Leger R.J."/>
            <person name="Wang C."/>
        </authorList>
    </citation>
    <scope>NUCLEOTIDE SEQUENCE [LARGE SCALE GENOMIC DNA]</scope>
    <source>
        <strain evidence="3 4">ARSEF 1941</strain>
    </source>
</reference>
<keyword evidence="3" id="KW-0808">Transferase</keyword>
<keyword evidence="4" id="KW-1185">Reference proteome</keyword>
<dbReference type="AlphaFoldDB" id="A0A0B2X6S6"/>
<dbReference type="HOGENOM" id="CLU_021323_1_0_1"/>
<evidence type="ECO:0000259" key="2">
    <source>
        <dbReference type="PROSITE" id="PS50011"/>
    </source>
</evidence>
<dbReference type="GO" id="GO:0005524">
    <property type="term" value="F:ATP binding"/>
    <property type="evidence" value="ECO:0007669"/>
    <property type="project" value="InterPro"/>
</dbReference>
<dbReference type="PANTHER" id="PTHR44167">
    <property type="entry name" value="OVARIAN-SPECIFIC SERINE/THREONINE-PROTEIN KINASE LOK-RELATED"/>
    <property type="match status" value="1"/>
</dbReference>
<evidence type="ECO:0000256" key="1">
    <source>
        <dbReference type="SAM" id="MobiDB-lite"/>
    </source>
</evidence>
<dbReference type="InterPro" id="IPR008271">
    <property type="entry name" value="Ser/Thr_kinase_AS"/>
</dbReference>